<feature type="transmembrane region" description="Helical" evidence="1">
    <location>
        <begin position="429"/>
        <end position="454"/>
    </location>
</feature>
<dbReference type="RefSeq" id="XP_025469098.1">
    <property type="nucleotide sequence ID" value="XM_025613196.1"/>
</dbReference>
<reference evidence="3 4" key="1">
    <citation type="submission" date="2016-12" db="EMBL/GenBank/DDBJ databases">
        <title>The genomes of Aspergillus section Nigri reveals drivers in fungal speciation.</title>
        <authorList>
            <consortium name="DOE Joint Genome Institute"/>
            <person name="Vesth T.C."/>
            <person name="Nybo J."/>
            <person name="Theobald S."/>
            <person name="Brandl J."/>
            <person name="Frisvad J.C."/>
            <person name="Nielsen K.F."/>
            <person name="Lyhne E.K."/>
            <person name="Kogle M.E."/>
            <person name="Kuo A."/>
            <person name="Riley R."/>
            <person name="Clum A."/>
            <person name="Nolan M."/>
            <person name="Lipzen A."/>
            <person name="Salamov A."/>
            <person name="Henrissat B."/>
            <person name="Wiebenga A."/>
            <person name="De Vries R.P."/>
            <person name="Grigoriev I.V."/>
            <person name="Mortensen U.H."/>
            <person name="Andersen M.R."/>
            <person name="Baker S.E."/>
        </authorList>
    </citation>
    <scope>NUCLEOTIDE SEQUENCE [LARGE SCALE GENOMIC DNA]</scope>
    <source>
        <strain evidence="3 4">CBS 115572</strain>
    </source>
</reference>
<keyword evidence="1" id="KW-0812">Transmembrane</keyword>
<dbReference type="EMBL" id="MSFK01000009">
    <property type="protein sequence ID" value="PWY91370.1"/>
    <property type="molecule type" value="Genomic_DNA"/>
</dbReference>
<keyword evidence="1" id="KW-1133">Transmembrane helix</keyword>
<dbReference type="PANTHER" id="PTHR37539">
    <property type="entry name" value="SECRETED PROTEIN-RELATED"/>
    <property type="match status" value="1"/>
</dbReference>
<dbReference type="GeneID" id="37115339"/>
<dbReference type="InterPro" id="IPR037473">
    <property type="entry name" value="Lcp-like"/>
</dbReference>
<feature type="domain" description="ER-bound oxygenase mpaB/mpaB'/Rubber oxygenase catalytic" evidence="2">
    <location>
        <begin position="121"/>
        <end position="343"/>
    </location>
</feature>
<name>A0A317X490_9EURO</name>
<gene>
    <name evidence="3" type="ORF">BO94DRAFT_544756</name>
</gene>
<accession>A0A317X490</accession>
<evidence type="ECO:0000313" key="3">
    <source>
        <dbReference type="EMBL" id="PWY91370.1"/>
    </source>
</evidence>
<dbReference type="PANTHER" id="PTHR37539:SF1">
    <property type="entry name" value="ER-BOUND OXYGENASE MPAB_MPAB'_RUBBER OXYGENASE CATALYTIC DOMAIN-CONTAINING PROTEIN"/>
    <property type="match status" value="1"/>
</dbReference>
<dbReference type="Pfam" id="PF09995">
    <property type="entry name" value="MPAB_Lcp_cat"/>
    <property type="match status" value="1"/>
</dbReference>
<comment type="caution">
    <text evidence="3">The sequence shown here is derived from an EMBL/GenBank/DDBJ whole genome shotgun (WGS) entry which is preliminary data.</text>
</comment>
<dbReference type="OrthoDB" id="6361347at2759"/>
<dbReference type="Proteomes" id="UP000246702">
    <property type="component" value="Unassembled WGS sequence"/>
</dbReference>
<evidence type="ECO:0000313" key="4">
    <source>
        <dbReference type="Proteomes" id="UP000246702"/>
    </source>
</evidence>
<keyword evidence="1" id="KW-0472">Membrane</keyword>
<protein>
    <recommendedName>
        <fullName evidence="2">ER-bound oxygenase mpaB/mpaB'/Rubber oxygenase catalytic domain-containing protein</fullName>
    </recommendedName>
</protein>
<sequence>MAFSSHPKPGDRVSSWGYSFTWTSDHLRKEEIEPLRQQYDTSADIVLERLQAIRATLMEESKLKGTSPPTNDLYSLLRDHRGDDEILVKFWTEVNTVPDWVDWEQLARAQRFFYRYAIANIVGFALQGFVAENSAAPGVVEVLVRTGGFSTRMLLGRLLETFQWLIQVTHCIASIRPGGEGHIATIRVRLLHASVRRRIIQLCRTRPDYFDIERYGVPVNNLDSVHAISIFCCNPMWLQLPKFGIQPTPDEVRDYVALFRYLGFVLGTPNAYFETAEKSKCTMESLLVHELWTTDTSRTVAFNFVECVTNLPSPFHISKAFIEAGSRWINGDELCDELELGKPGLLAYLSFSGHCVLVVALAWLQRRLPSLEELLIKSLRRLMYGGVVQRKSRTRFEFKYIPRTNKQTGKEAYSANATAMTKSGRMSRAVWSTLFGALGVGPFEMVLLFVLVVAGGVMLGGALGVMQIIRGCYNAYA</sequence>
<dbReference type="STRING" id="1450535.A0A317X490"/>
<dbReference type="GO" id="GO:0016491">
    <property type="term" value="F:oxidoreductase activity"/>
    <property type="evidence" value="ECO:0007669"/>
    <property type="project" value="InterPro"/>
</dbReference>
<organism evidence="3 4">
    <name type="scientific">Aspergillus sclerotioniger CBS 115572</name>
    <dbReference type="NCBI Taxonomy" id="1450535"/>
    <lineage>
        <taxon>Eukaryota</taxon>
        <taxon>Fungi</taxon>
        <taxon>Dikarya</taxon>
        <taxon>Ascomycota</taxon>
        <taxon>Pezizomycotina</taxon>
        <taxon>Eurotiomycetes</taxon>
        <taxon>Eurotiomycetidae</taxon>
        <taxon>Eurotiales</taxon>
        <taxon>Aspergillaceae</taxon>
        <taxon>Aspergillus</taxon>
        <taxon>Aspergillus subgen. Circumdati</taxon>
    </lineage>
</organism>
<dbReference type="AlphaFoldDB" id="A0A317X490"/>
<evidence type="ECO:0000259" key="2">
    <source>
        <dbReference type="Pfam" id="PF09995"/>
    </source>
</evidence>
<keyword evidence="4" id="KW-1185">Reference proteome</keyword>
<dbReference type="InterPro" id="IPR018713">
    <property type="entry name" value="MPAB/Lcp_cat_dom"/>
</dbReference>
<proteinExistence type="predicted"/>
<evidence type="ECO:0000256" key="1">
    <source>
        <dbReference type="SAM" id="Phobius"/>
    </source>
</evidence>